<dbReference type="GO" id="GO:0004053">
    <property type="term" value="F:arginase activity"/>
    <property type="evidence" value="ECO:0007669"/>
    <property type="project" value="UniProtKB-EC"/>
</dbReference>
<organism evidence="5">
    <name type="scientific">uncultured Thermomicrobiales bacterium</name>
    <dbReference type="NCBI Taxonomy" id="1645740"/>
    <lineage>
        <taxon>Bacteria</taxon>
        <taxon>Pseudomonadati</taxon>
        <taxon>Thermomicrobiota</taxon>
        <taxon>Thermomicrobia</taxon>
        <taxon>Thermomicrobiales</taxon>
        <taxon>environmental samples</taxon>
    </lineage>
</organism>
<evidence type="ECO:0000256" key="3">
    <source>
        <dbReference type="ARBA" id="ARBA00023211"/>
    </source>
</evidence>
<gene>
    <name evidence="5" type="ORF">AVDCRST_MAG33-1450</name>
</gene>
<dbReference type="Gene3D" id="3.40.800.10">
    <property type="entry name" value="Ureohydrolase domain"/>
    <property type="match status" value="1"/>
</dbReference>
<evidence type="ECO:0000313" key="5">
    <source>
        <dbReference type="EMBL" id="CAA9558286.1"/>
    </source>
</evidence>
<dbReference type="AlphaFoldDB" id="A0A6J4UW21"/>
<comment type="similarity">
    <text evidence="4">Belongs to the arginase family.</text>
</comment>
<evidence type="ECO:0000256" key="2">
    <source>
        <dbReference type="ARBA" id="ARBA00022801"/>
    </source>
</evidence>
<keyword evidence="1" id="KW-0479">Metal-binding</keyword>
<dbReference type="PANTHER" id="PTHR43782">
    <property type="entry name" value="ARGINASE"/>
    <property type="match status" value="1"/>
</dbReference>
<reference evidence="5" key="1">
    <citation type="submission" date="2020-02" db="EMBL/GenBank/DDBJ databases">
        <authorList>
            <person name="Meier V. D."/>
        </authorList>
    </citation>
    <scope>NUCLEOTIDE SEQUENCE</scope>
    <source>
        <strain evidence="5">AVDCRST_MAG33</strain>
    </source>
</reference>
<dbReference type="InterPro" id="IPR006035">
    <property type="entry name" value="Ureohydrolase"/>
</dbReference>
<protein>
    <submittedName>
        <fullName evidence="5">Arginase</fullName>
        <ecNumber evidence="5">3.5.3.1</ecNumber>
    </submittedName>
</protein>
<dbReference type="EC" id="3.5.3.1" evidence="5"/>
<dbReference type="EMBL" id="CADCWK010000147">
    <property type="protein sequence ID" value="CAA9558286.1"/>
    <property type="molecule type" value="Genomic_DNA"/>
</dbReference>
<keyword evidence="3" id="KW-0464">Manganese</keyword>
<dbReference type="PRINTS" id="PR00116">
    <property type="entry name" value="ARGINASE"/>
</dbReference>
<evidence type="ECO:0000256" key="4">
    <source>
        <dbReference type="PROSITE-ProRule" id="PRU00742"/>
    </source>
</evidence>
<evidence type="ECO:0000256" key="1">
    <source>
        <dbReference type="ARBA" id="ARBA00022723"/>
    </source>
</evidence>
<proteinExistence type="inferred from homology"/>
<dbReference type="SUPFAM" id="SSF52768">
    <property type="entry name" value="Arginase/deacetylase"/>
    <property type="match status" value="1"/>
</dbReference>
<dbReference type="PROSITE" id="PS51409">
    <property type="entry name" value="ARGINASE_2"/>
    <property type="match status" value="1"/>
</dbReference>
<dbReference type="InterPro" id="IPR023696">
    <property type="entry name" value="Ureohydrolase_dom_sf"/>
</dbReference>
<sequence>MRITMIIPPAFSSGRPADQRTSGLGTTGDAYLADGLPGRLGALADVEVQDIQAAVADAPSEPIPRLEVLSAAVSGAVAGAIRSDTAPMVTGGSCVSLPGVLGGMRQGYGPEARIGLVWFDAHGDFNTPTTSLTQMLGGMPVAVSAGLCYPTWRVASGLDAPIPTDRIIMVDVRNLDPAERTLVEATDIRVVDVPDRTAATSPFAEAVAALAAEVDHLYLHIDADVLDARYQPNHPTVEPDGPSLEDVNAAMDLVLATGKVRAFGVVSVNAEGPDGPTSLASGMAMIESAVGTWSRREPVAAG</sequence>
<dbReference type="Pfam" id="PF00491">
    <property type="entry name" value="Arginase"/>
    <property type="match status" value="1"/>
</dbReference>
<keyword evidence="2 5" id="KW-0378">Hydrolase</keyword>
<dbReference type="GO" id="GO:0005737">
    <property type="term" value="C:cytoplasm"/>
    <property type="evidence" value="ECO:0007669"/>
    <property type="project" value="TreeGrafter"/>
</dbReference>
<dbReference type="GO" id="GO:0030145">
    <property type="term" value="F:manganese ion binding"/>
    <property type="evidence" value="ECO:0007669"/>
    <property type="project" value="TreeGrafter"/>
</dbReference>
<accession>A0A6J4UW21</accession>
<dbReference type="PANTHER" id="PTHR43782:SF3">
    <property type="entry name" value="ARGINASE"/>
    <property type="match status" value="1"/>
</dbReference>
<name>A0A6J4UW21_9BACT</name>